<dbReference type="Pfam" id="PF00535">
    <property type="entry name" value="Glycos_transf_2"/>
    <property type="match status" value="1"/>
</dbReference>
<feature type="domain" description="Glycosyltransferase 2-like" evidence="2">
    <location>
        <begin position="42"/>
        <end position="139"/>
    </location>
</feature>
<dbReference type="Gene3D" id="3.90.550.10">
    <property type="entry name" value="Spore Coat Polysaccharide Biosynthesis Protein SpsA, Chain A"/>
    <property type="match status" value="1"/>
</dbReference>
<dbReference type="EMBL" id="CP003642">
    <property type="protein sequence ID" value="AFZ27924.1"/>
    <property type="molecule type" value="Genomic_DNA"/>
</dbReference>
<keyword evidence="1" id="KW-1133">Transmembrane helix</keyword>
<evidence type="ECO:0000313" key="3">
    <source>
        <dbReference type="EMBL" id="AFZ27924.1"/>
    </source>
</evidence>
<dbReference type="PANTHER" id="PTHR22916">
    <property type="entry name" value="GLYCOSYLTRANSFERASE"/>
    <property type="match status" value="1"/>
</dbReference>
<dbReference type="AlphaFoldDB" id="K9X744"/>
<evidence type="ECO:0000259" key="2">
    <source>
        <dbReference type="Pfam" id="PF00535"/>
    </source>
</evidence>
<dbReference type="PATRIC" id="fig|56107.3.peg.6543"/>
<keyword evidence="3" id="KW-0808">Transferase</keyword>
<dbReference type="CDD" id="cd06433">
    <property type="entry name" value="GT_2_WfgS_like"/>
    <property type="match status" value="1"/>
</dbReference>
<dbReference type="PANTHER" id="PTHR22916:SF65">
    <property type="entry name" value="SLR1065 PROTEIN"/>
    <property type="match status" value="1"/>
</dbReference>
<keyword evidence="1" id="KW-0472">Membrane</keyword>
<organism evidence="3 4">
    <name type="scientific">Cylindrospermum stagnale PCC 7417</name>
    <dbReference type="NCBI Taxonomy" id="56107"/>
    <lineage>
        <taxon>Bacteria</taxon>
        <taxon>Bacillati</taxon>
        <taxon>Cyanobacteriota</taxon>
        <taxon>Cyanophyceae</taxon>
        <taxon>Nostocales</taxon>
        <taxon>Nostocaceae</taxon>
        <taxon>Cylindrospermum</taxon>
    </lineage>
</organism>
<dbReference type="InterPro" id="IPR029044">
    <property type="entry name" value="Nucleotide-diphossugar_trans"/>
</dbReference>
<dbReference type="KEGG" id="csg:Cylst_5949"/>
<dbReference type="RefSeq" id="WP_015211157.1">
    <property type="nucleotide sequence ID" value="NC_019757.1"/>
</dbReference>
<dbReference type="eggNOG" id="COG0463">
    <property type="taxonomic scope" value="Bacteria"/>
</dbReference>
<gene>
    <name evidence="3" type="ORF">Cylst_5949</name>
</gene>
<protein>
    <submittedName>
        <fullName evidence="3">Glycosyl transferase</fullName>
    </submittedName>
</protein>
<dbReference type="Proteomes" id="UP000010475">
    <property type="component" value="Chromosome"/>
</dbReference>
<dbReference type="GO" id="GO:0016740">
    <property type="term" value="F:transferase activity"/>
    <property type="evidence" value="ECO:0007669"/>
    <property type="project" value="UniProtKB-KW"/>
</dbReference>
<evidence type="ECO:0000313" key="4">
    <source>
        <dbReference type="Proteomes" id="UP000010475"/>
    </source>
</evidence>
<dbReference type="SUPFAM" id="SSF53448">
    <property type="entry name" value="Nucleotide-diphospho-sugar transferases"/>
    <property type="match status" value="1"/>
</dbReference>
<keyword evidence="1" id="KW-0812">Transmembrane</keyword>
<dbReference type="HOGENOM" id="CLU_025996_21_0_3"/>
<keyword evidence="4" id="KW-1185">Reference proteome</keyword>
<dbReference type="STRING" id="56107.Cylst_5949"/>
<feature type="transmembrane region" description="Helical" evidence="1">
    <location>
        <begin position="278"/>
        <end position="295"/>
    </location>
</feature>
<sequence>MSCQNLSTLPPSPSGKIDWPWTAETQQLPEKMPDGSEWPKITIVTPNYNYGHFLEETIRSVLLQGYPNLEYIIIDGGSTDNSVEIIKKYEPWLTHWVSEKDKGQASAINKGIELATGKWFNWLNSDDILLQNSLKTLAEISKLVDNPQWISGMRIEINESGSFGEICAAWRYDPSVIGLGIVDFPQDATFVNLEFLKKMNIRLSENYQNVFDTVFHFQLMQYQKPLLTTAIFSAMRWHKMQKTANSANIHSESAVIHGYIEKLPLSHRFIHRLLRTRLSKFFSAILLLAVFYGALPFSRDWTAALFDRISGNFKLVPARSCLLFR</sequence>
<dbReference type="InterPro" id="IPR001173">
    <property type="entry name" value="Glyco_trans_2-like"/>
</dbReference>
<proteinExistence type="predicted"/>
<accession>K9X744</accession>
<evidence type="ECO:0000256" key="1">
    <source>
        <dbReference type="SAM" id="Phobius"/>
    </source>
</evidence>
<reference evidence="3 4" key="1">
    <citation type="submission" date="2012-06" db="EMBL/GenBank/DDBJ databases">
        <title>Finished chromosome of genome of Cylindrospermum stagnale PCC 7417.</title>
        <authorList>
            <consortium name="US DOE Joint Genome Institute"/>
            <person name="Gugger M."/>
            <person name="Coursin T."/>
            <person name="Rippka R."/>
            <person name="Tandeau De Marsac N."/>
            <person name="Huntemann M."/>
            <person name="Wei C.-L."/>
            <person name="Han J."/>
            <person name="Detter J.C."/>
            <person name="Han C."/>
            <person name="Tapia R."/>
            <person name="Chen A."/>
            <person name="Kyrpides N."/>
            <person name="Mavromatis K."/>
            <person name="Markowitz V."/>
            <person name="Szeto E."/>
            <person name="Ivanova N."/>
            <person name="Pagani I."/>
            <person name="Pati A."/>
            <person name="Goodwin L."/>
            <person name="Nordberg H.P."/>
            <person name="Cantor M.N."/>
            <person name="Hua S.X."/>
            <person name="Woyke T."/>
            <person name="Kerfeld C.A."/>
        </authorList>
    </citation>
    <scope>NUCLEOTIDE SEQUENCE [LARGE SCALE GENOMIC DNA]</scope>
    <source>
        <strain evidence="3 4">PCC 7417</strain>
    </source>
</reference>
<name>K9X744_9NOST</name>